<feature type="non-terminal residue" evidence="1">
    <location>
        <position position="1"/>
    </location>
</feature>
<reference evidence="1" key="1">
    <citation type="submission" date="2021-06" db="EMBL/GenBank/DDBJ databases">
        <authorList>
            <person name="Hodson N. C."/>
            <person name="Mongue J. A."/>
            <person name="Jaron S. K."/>
        </authorList>
    </citation>
    <scope>NUCLEOTIDE SEQUENCE</scope>
</reference>
<keyword evidence="2" id="KW-1185">Reference proteome</keyword>
<evidence type="ECO:0000313" key="1">
    <source>
        <dbReference type="EMBL" id="CAG7731583.1"/>
    </source>
</evidence>
<dbReference type="EMBL" id="CAJVCH010215482">
    <property type="protein sequence ID" value="CAG7731583.1"/>
    <property type="molecule type" value="Genomic_DNA"/>
</dbReference>
<organism evidence="1 2">
    <name type="scientific">Allacma fusca</name>
    <dbReference type="NCBI Taxonomy" id="39272"/>
    <lineage>
        <taxon>Eukaryota</taxon>
        <taxon>Metazoa</taxon>
        <taxon>Ecdysozoa</taxon>
        <taxon>Arthropoda</taxon>
        <taxon>Hexapoda</taxon>
        <taxon>Collembola</taxon>
        <taxon>Symphypleona</taxon>
        <taxon>Sminthuridae</taxon>
        <taxon>Allacma</taxon>
    </lineage>
</organism>
<sequence length="23" mass="2494">INLIKHGEVYHSSDISGLPGSRN</sequence>
<protein>
    <submittedName>
        <fullName evidence="1">Uncharacterized protein</fullName>
    </submittedName>
</protein>
<name>A0A8J2NYR6_9HEXA</name>
<dbReference type="Proteomes" id="UP000708208">
    <property type="component" value="Unassembled WGS sequence"/>
</dbReference>
<gene>
    <name evidence="1" type="ORF">AFUS01_LOCUS20161</name>
</gene>
<dbReference type="AlphaFoldDB" id="A0A8J2NYR6"/>
<accession>A0A8J2NYR6</accession>
<evidence type="ECO:0000313" key="2">
    <source>
        <dbReference type="Proteomes" id="UP000708208"/>
    </source>
</evidence>
<proteinExistence type="predicted"/>
<comment type="caution">
    <text evidence="1">The sequence shown here is derived from an EMBL/GenBank/DDBJ whole genome shotgun (WGS) entry which is preliminary data.</text>
</comment>